<dbReference type="InterPro" id="IPR004014">
    <property type="entry name" value="ATPase_P-typ_cation-transptr_N"/>
</dbReference>
<dbReference type="Pfam" id="PF08282">
    <property type="entry name" value="Hydrolase_3"/>
    <property type="match status" value="1"/>
</dbReference>
<evidence type="ECO:0000256" key="5">
    <source>
        <dbReference type="ARBA" id="ARBA00022840"/>
    </source>
</evidence>
<dbReference type="EMBL" id="AP019782">
    <property type="protein sequence ID" value="BBL72770.1"/>
    <property type="molecule type" value="Genomic_DNA"/>
</dbReference>
<dbReference type="GO" id="GO:0016887">
    <property type="term" value="F:ATP hydrolysis activity"/>
    <property type="evidence" value="ECO:0007669"/>
    <property type="project" value="InterPro"/>
</dbReference>
<feature type="transmembrane region" description="Helical" evidence="9">
    <location>
        <begin position="275"/>
        <end position="299"/>
    </location>
</feature>
<dbReference type="PANTHER" id="PTHR43294">
    <property type="entry name" value="SODIUM/POTASSIUM-TRANSPORTING ATPASE SUBUNIT ALPHA"/>
    <property type="match status" value="1"/>
</dbReference>
<reference evidence="11" key="1">
    <citation type="submission" date="2019-06" db="EMBL/GenBank/DDBJ databases">
        <title>Complete genome sequence of Methylogaea oryzae strain JCM16910.</title>
        <authorList>
            <person name="Asakawa S."/>
        </authorList>
    </citation>
    <scope>NUCLEOTIDE SEQUENCE</scope>
    <source>
        <strain evidence="11">E10</strain>
    </source>
</reference>
<feature type="transmembrane region" description="Helical" evidence="9">
    <location>
        <begin position="832"/>
        <end position="851"/>
    </location>
</feature>
<dbReference type="GO" id="GO:0005524">
    <property type="term" value="F:ATP binding"/>
    <property type="evidence" value="ECO:0007669"/>
    <property type="project" value="UniProtKB-KW"/>
</dbReference>
<comment type="subcellular location">
    <subcellularLocation>
        <location evidence="1">Cell membrane</location>
        <topology evidence="1">Multi-pass membrane protein</topology>
    </subcellularLocation>
</comment>
<dbReference type="InterPro" id="IPR044492">
    <property type="entry name" value="P_typ_ATPase_HD_dom"/>
</dbReference>
<accession>A0A8D4VRF9</accession>
<dbReference type="RefSeq" id="WP_221047750.1">
    <property type="nucleotide sequence ID" value="NZ_AP019782.1"/>
</dbReference>
<feature type="transmembrane region" description="Helical" evidence="9">
    <location>
        <begin position="754"/>
        <end position="772"/>
    </location>
</feature>
<dbReference type="Pfam" id="PF00689">
    <property type="entry name" value="Cation_ATPase_C"/>
    <property type="match status" value="1"/>
</dbReference>
<dbReference type="SFLD" id="SFLDS00003">
    <property type="entry name" value="Haloacid_Dehalogenase"/>
    <property type="match status" value="1"/>
</dbReference>
<dbReference type="GO" id="GO:0005886">
    <property type="term" value="C:plasma membrane"/>
    <property type="evidence" value="ECO:0007669"/>
    <property type="project" value="UniProtKB-SubCell"/>
</dbReference>
<keyword evidence="2" id="KW-1003">Cell membrane</keyword>
<evidence type="ECO:0000256" key="1">
    <source>
        <dbReference type="ARBA" id="ARBA00004651"/>
    </source>
</evidence>
<dbReference type="Proteomes" id="UP000824988">
    <property type="component" value="Chromosome"/>
</dbReference>
<evidence type="ECO:0000256" key="3">
    <source>
        <dbReference type="ARBA" id="ARBA00022692"/>
    </source>
</evidence>
<evidence type="ECO:0000313" key="12">
    <source>
        <dbReference type="Proteomes" id="UP000824988"/>
    </source>
</evidence>
<dbReference type="SFLD" id="SFLDF00027">
    <property type="entry name" value="p-type_atpase"/>
    <property type="match status" value="1"/>
</dbReference>
<dbReference type="NCBIfam" id="TIGR01494">
    <property type="entry name" value="ATPase_P-type"/>
    <property type="match status" value="3"/>
</dbReference>
<keyword evidence="6" id="KW-1278">Translocase</keyword>
<feature type="transmembrane region" description="Helical" evidence="9">
    <location>
        <begin position="85"/>
        <end position="102"/>
    </location>
</feature>
<dbReference type="Pfam" id="PF13246">
    <property type="entry name" value="Cation_ATPase"/>
    <property type="match status" value="1"/>
</dbReference>
<name>A0A8D4VRF9_9GAMM</name>
<feature type="transmembrane region" description="Helical" evidence="9">
    <location>
        <begin position="55"/>
        <end position="73"/>
    </location>
</feature>
<keyword evidence="12" id="KW-1185">Reference proteome</keyword>
<evidence type="ECO:0000259" key="10">
    <source>
        <dbReference type="SMART" id="SM00831"/>
    </source>
</evidence>
<keyword evidence="8 9" id="KW-0472">Membrane</keyword>
<keyword evidence="5" id="KW-0067">ATP-binding</keyword>
<dbReference type="Pfam" id="PF00690">
    <property type="entry name" value="Cation_ATPase_N"/>
    <property type="match status" value="1"/>
</dbReference>
<dbReference type="GO" id="GO:0019829">
    <property type="term" value="F:ATPase-coupled monoatomic cation transmembrane transporter activity"/>
    <property type="evidence" value="ECO:0007669"/>
    <property type="project" value="TreeGrafter"/>
</dbReference>
<evidence type="ECO:0000313" key="11">
    <source>
        <dbReference type="EMBL" id="BBL72770.1"/>
    </source>
</evidence>
<keyword evidence="3 9" id="KW-0812">Transmembrane</keyword>
<dbReference type="InterPro" id="IPR006068">
    <property type="entry name" value="ATPase_P-typ_cation-transptr_C"/>
</dbReference>
<dbReference type="PROSITE" id="PS00154">
    <property type="entry name" value="ATPASE_E1_E2"/>
    <property type="match status" value="1"/>
</dbReference>
<dbReference type="Pfam" id="PF00122">
    <property type="entry name" value="E1-E2_ATPase"/>
    <property type="match status" value="1"/>
</dbReference>
<gene>
    <name evidence="11" type="ORF">MoryE10_33760</name>
</gene>
<protein>
    <submittedName>
        <fullName evidence="11">ATPase</fullName>
    </submittedName>
</protein>
<feature type="domain" description="Cation-transporting P-type ATPase N-terminal" evidence="10">
    <location>
        <begin position="2"/>
        <end position="75"/>
    </location>
</feature>
<proteinExistence type="predicted"/>
<organism evidence="11 12">
    <name type="scientific">Methylogaea oryzae</name>
    <dbReference type="NCBI Taxonomy" id="1295382"/>
    <lineage>
        <taxon>Bacteria</taxon>
        <taxon>Pseudomonadati</taxon>
        <taxon>Pseudomonadota</taxon>
        <taxon>Gammaproteobacteria</taxon>
        <taxon>Methylococcales</taxon>
        <taxon>Methylococcaceae</taxon>
        <taxon>Methylogaea</taxon>
    </lineage>
</organism>
<sequence length="900" mass="97157">MKIHQVGTEEAVASLHSSRSGLDQTEALRRLAEYGPNSVEALAGKPLWLVFIEEFSHFFALILWLAAGLAFFAESRQPGQGMSTLGYAILGVIAVNGLFSFWQQYRAEQAVTALQKLLPQYVKALRENKIALIPAADLVPGDIIALQEGDNVPADCRLIEAYSLRVNNATVTGESLPQARDALPSGEDETVHSRNVLLAGTSVVSGEGTAVVFATGMHSEFGKIAHLTQTAGDILSPLQKEIVRLSRIVAGLALGLGVLFFVIGQAMGLSFWDNFLFAIGIIVANVPEGLLPTVTLSLAMATQRMAKRNALIRHLPSVETLGAATVICTDKTGTLTQNRMEARALYLNGEHLSLADVHRRPDLAREHHRFFEDALLCHNLKQAIDNGRTHWLGDPMEVALVGMAKACLGTAIAYPKINEIPFDTDRKRLSTVHHTPQGAVLYCKGALETVLPLCDQVSLDGRLEPLHDDQRQRFQQAQETLAAQGLRVLAFAWRELGGEHSGQHLEEKLVLAGLAGLLDPPRPEVPAALQKCRTAGIKVIMVTGDHPHTAVAIGREIGLITGEHPVVVTGDRLRKLSKTQLQLALDSPEIVFARVAADQKMRIVEALKSKKEVVAVTGDGVNDAPALKLADIGIAMGVAGTDVAKEAADMILLDDNFASIVAAIEEGRSVFDNIRRFLTYILTSNIPELVPYLAFALLKIPLPLTIIQILAVDLGTDMIPALGLGAEKPDPATMTSPPRPRSDTLLNWRILMRAYLYLGTMEAVAAMAAFFYVLHGGGWRYGDFLADNAPLYLQATTACLGAIIVAQIANVFICKSPGRSLFAAPLLDNRLILWGIALEIGLILAIGYTPWGNRVFGTAPIGAEVWLFAAPFALGMVALEELRKRLTGSAAANRRAGASR</sequence>
<evidence type="ECO:0000256" key="9">
    <source>
        <dbReference type="SAM" id="Phobius"/>
    </source>
</evidence>
<dbReference type="SMART" id="SM00831">
    <property type="entry name" value="Cation_ATPase_N"/>
    <property type="match status" value="1"/>
</dbReference>
<keyword evidence="4" id="KW-0547">Nucleotide-binding</keyword>
<dbReference type="InterPro" id="IPR001757">
    <property type="entry name" value="P_typ_ATPase"/>
</dbReference>
<dbReference type="FunFam" id="3.40.50.1000:FF:000083">
    <property type="entry name" value="Sodium/potassium-transporting ATPase subunit alpha"/>
    <property type="match status" value="1"/>
</dbReference>
<feature type="transmembrane region" description="Helical" evidence="9">
    <location>
        <begin position="248"/>
        <end position="269"/>
    </location>
</feature>
<feature type="transmembrane region" description="Helical" evidence="9">
    <location>
        <begin position="857"/>
        <end position="879"/>
    </location>
</feature>
<dbReference type="PANTHER" id="PTHR43294:SF21">
    <property type="entry name" value="CATION TRANSPORTING ATPASE"/>
    <property type="match status" value="1"/>
</dbReference>
<feature type="transmembrane region" description="Helical" evidence="9">
    <location>
        <begin position="792"/>
        <end position="812"/>
    </location>
</feature>
<evidence type="ECO:0000256" key="4">
    <source>
        <dbReference type="ARBA" id="ARBA00022741"/>
    </source>
</evidence>
<evidence type="ECO:0000256" key="2">
    <source>
        <dbReference type="ARBA" id="ARBA00022475"/>
    </source>
</evidence>
<dbReference type="InterPro" id="IPR050510">
    <property type="entry name" value="Cation_transp_ATPase_P-type"/>
</dbReference>
<dbReference type="KEGG" id="moz:MoryE10_33760"/>
<dbReference type="AlphaFoldDB" id="A0A8D4VRF9"/>
<dbReference type="SFLD" id="SFLDG00002">
    <property type="entry name" value="C1.7:_P-type_atpase_like"/>
    <property type="match status" value="1"/>
</dbReference>
<evidence type="ECO:0000256" key="6">
    <source>
        <dbReference type="ARBA" id="ARBA00022967"/>
    </source>
</evidence>
<dbReference type="GO" id="GO:1902600">
    <property type="term" value="P:proton transmembrane transport"/>
    <property type="evidence" value="ECO:0007669"/>
    <property type="project" value="TreeGrafter"/>
</dbReference>
<evidence type="ECO:0000256" key="7">
    <source>
        <dbReference type="ARBA" id="ARBA00022989"/>
    </source>
</evidence>
<keyword evidence="7 9" id="KW-1133">Transmembrane helix</keyword>
<dbReference type="InterPro" id="IPR059000">
    <property type="entry name" value="ATPase_P-type_domA"/>
</dbReference>
<evidence type="ECO:0000256" key="8">
    <source>
        <dbReference type="ARBA" id="ARBA00023136"/>
    </source>
</evidence>
<dbReference type="InterPro" id="IPR018303">
    <property type="entry name" value="ATPase_P-typ_P_site"/>
</dbReference>